<dbReference type="RefSeq" id="WP_003149985.1">
    <property type="nucleotide sequence ID" value="NZ_ACFE01000003.1"/>
</dbReference>
<gene>
    <name evidence="2" type="ORF">ATORI0001_1097</name>
</gene>
<dbReference type="AlphaFoldDB" id="B9CND7"/>
<reference evidence="2 3" key="1">
    <citation type="submission" date="2009-01" db="EMBL/GenBank/DDBJ databases">
        <authorList>
            <person name="Madupu R."/>
            <person name="Sebastian Y."/>
            <person name="Durkin A.S."/>
            <person name="Torralba M."/>
            <person name="Methe B."/>
            <person name="Sutton G.G."/>
            <person name="Strausberg R.L."/>
            <person name="Nelson K.E."/>
        </authorList>
    </citation>
    <scope>NUCLEOTIDE SEQUENCE [LARGE SCALE GENOMIC DNA]</scope>
    <source>
        <strain evidence="2 3">ATCC 49626</strain>
    </source>
</reference>
<protein>
    <submittedName>
        <fullName evidence="2">Uncharacterized protein</fullName>
    </submittedName>
</protein>
<dbReference type="Proteomes" id="UP000004070">
    <property type="component" value="Unassembled WGS sequence"/>
</dbReference>
<organism evidence="2 3">
    <name type="scientific">Lancefieldella rimae (strain ATCC 49626 / DSM 7090 / CCUG 31168 / NBRC 15546 / VPI D140H-11A)</name>
    <name type="common">Atopobium rimae</name>
    <dbReference type="NCBI Taxonomy" id="553184"/>
    <lineage>
        <taxon>Bacteria</taxon>
        <taxon>Bacillati</taxon>
        <taxon>Actinomycetota</taxon>
        <taxon>Coriobacteriia</taxon>
        <taxon>Coriobacteriales</taxon>
        <taxon>Atopobiaceae</taxon>
        <taxon>Lancefieldella</taxon>
    </lineage>
</organism>
<evidence type="ECO:0000313" key="2">
    <source>
        <dbReference type="EMBL" id="EEE17088.1"/>
    </source>
</evidence>
<feature type="compositionally biased region" description="Low complexity" evidence="1">
    <location>
        <begin position="57"/>
        <end position="69"/>
    </location>
</feature>
<comment type="caution">
    <text evidence="2">The sequence shown here is derived from an EMBL/GenBank/DDBJ whole genome shotgun (WGS) entry which is preliminary data.</text>
</comment>
<accession>B9CND7</accession>
<sequence>MSSKLTAGWIGTHKILSALIVLVLFAGSATGSFFLISSAFGTPSPESQSPAVEESDQGNGEEAQEQQGESDQVSSNIVVMPRPTTPFVARLKGLGNGTNSIIGVEKYQELTLSQSVDGQIVGRASGISVQADEYQVDFIGCINADGSIYEEPEVQSIDAKAGGTVDITVKLKLIPADQVTEEQLQKLASRWEQVVEKGGGALSGEVGQRALDQVRRRLEEKRAGTDGMSTDEAITKAKNEGKMVFTGTLRVFKTDTEVADFQGVKMPYDSTGAKYGPYTVLKLDQPLELSLYKEGLPDPVTHEASMICLTGNGMLTEEAEKYSAYDGQRVVIAIDANKLQWPTGVRMPNAQPFVTEAVEILWPLT</sequence>
<dbReference type="GeneID" id="84904978"/>
<proteinExistence type="predicted"/>
<evidence type="ECO:0000313" key="3">
    <source>
        <dbReference type="Proteomes" id="UP000004070"/>
    </source>
</evidence>
<evidence type="ECO:0000256" key="1">
    <source>
        <dbReference type="SAM" id="MobiDB-lite"/>
    </source>
</evidence>
<feature type="region of interest" description="Disordered" evidence="1">
    <location>
        <begin position="42"/>
        <end position="76"/>
    </location>
</feature>
<name>B9CND7_LANR4</name>
<dbReference type="EMBL" id="ACFE01000003">
    <property type="protein sequence ID" value="EEE17088.1"/>
    <property type="molecule type" value="Genomic_DNA"/>
</dbReference>